<dbReference type="SMART" id="SM00283">
    <property type="entry name" value="MA"/>
    <property type="match status" value="1"/>
</dbReference>
<evidence type="ECO:0000256" key="8">
    <source>
        <dbReference type="ARBA" id="ARBA00023177"/>
    </source>
</evidence>
<dbReference type="Gene3D" id="1.10.287.950">
    <property type="entry name" value="Methyl-accepting chemotaxis protein"/>
    <property type="match status" value="1"/>
</dbReference>
<evidence type="ECO:0000256" key="9">
    <source>
        <dbReference type="ARBA" id="ARBA00029447"/>
    </source>
</evidence>
<dbReference type="GO" id="GO:0097272">
    <property type="term" value="P:ammonium homeostasis"/>
    <property type="evidence" value="ECO:0007669"/>
    <property type="project" value="TreeGrafter"/>
</dbReference>
<keyword evidence="6 11" id="KW-1133">Transmembrane helix</keyword>
<dbReference type="RefSeq" id="WP_162232196.1">
    <property type="nucleotide sequence ID" value="NZ_BAUT01000028.1"/>
</dbReference>
<evidence type="ECO:0000313" key="14">
    <source>
        <dbReference type="EMBL" id="GAE26638.1"/>
    </source>
</evidence>
<keyword evidence="10" id="KW-0807">Transducer</keyword>
<feature type="transmembrane region" description="Helical" evidence="11">
    <location>
        <begin position="163"/>
        <end position="184"/>
    </location>
</feature>
<comment type="similarity">
    <text evidence="9">Belongs to the methyl-accepting chemotaxis (MCP) protein family.</text>
</comment>
<evidence type="ECO:0000256" key="5">
    <source>
        <dbReference type="ARBA" id="ARBA00022692"/>
    </source>
</evidence>
<evidence type="ECO:0000259" key="13">
    <source>
        <dbReference type="PROSITE" id="PS50885"/>
    </source>
</evidence>
<evidence type="ECO:0000259" key="12">
    <source>
        <dbReference type="PROSITE" id="PS50111"/>
    </source>
</evidence>
<feature type="transmembrane region" description="Helical" evidence="11">
    <location>
        <begin position="354"/>
        <end position="376"/>
    </location>
</feature>
<keyword evidence="7 11" id="KW-0472">Membrane</keyword>
<dbReference type="PROSITE" id="PS50111">
    <property type="entry name" value="CHEMOTAXIS_TRANSDUC_2"/>
    <property type="match status" value="1"/>
</dbReference>
<comment type="similarity">
    <text evidence="2 11">Belongs to the ammonia transporter channel (TC 1.A.11.2) family.</text>
</comment>
<organism evidence="14 15">
    <name type="scientific">Halalkalibacter wakoensis JCM 9140</name>
    <dbReference type="NCBI Taxonomy" id="1236970"/>
    <lineage>
        <taxon>Bacteria</taxon>
        <taxon>Bacillati</taxon>
        <taxon>Bacillota</taxon>
        <taxon>Bacilli</taxon>
        <taxon>Bacillales</taxon>
        <taxon>Bacillaceae</taxon>
        <taxon>Halalkalibacter</taxon>
    </lineage>
</organism>
<feature type="transmembrane region" description="Helical" evidence="11">
    <location>
        <begin position="321"/>
        <end position="342"/>
    </location>
</feature>
<keyword evidence="4" id="KW-1003">Cell membrane</keyword>
<dbReference type="PROSITE" id="PS50885">
    <property type="entry name" value="HAMP"/>
    <property type="match status" value="1"/>
</dbReference>
<evidence type="ECO:0000256" key="3">
    <source>
        <dbReference type="ARBA" id="ARBA00022448"/>
    </source>
</evidence>
<feature type="transmembrane region" description="Helical" evidence="11">
    <location>
        <begin position="205"/>
        <end position="222"/>
    </location>
</feature>
<gene>
    <name evidence="14" type="ORF">JCM9140_2722</name>
</gene>
<feature type="transmembrane region" description="Helical" evidence="11">
    <location>
        <begin position="234"/>
        <end position="253"/>
    </location>
</feature>
<dbReference type="Gene3D" id="1.10.3430.10">
    <property type="entry name" value="Ammonium transporter AmtB like domains"/>
    <property type="match status" value="1"/>
</dbReference>
<evidence type="ECO:0000313" key="15">
    <source>
        <dbReference type="Proteomes" id="UP000018890"/>
    </source>
</evidence>
<accession>W4Q4J7</accession>
<feature type="domain" description="Methyl-accepting transducer" evidence="12">
    <location>
        <begin position="507"/>
        <end position="714"/>
    </location>
</feature>
<keyword evidence="8 11" id="KW-0924">Ammonia transport</keyword>
<dbReference type="STRING" id="1236970.JCM9140_2722"/>
<dbReference type="InterPro" id="IPR004089">
    <property type="entry name" value="MCPsignal_dom"/>
</dbReference>
<dbReference type="PANTHER" id="PTHR11730">
    <property type="entry name" value="AMMONIUM TRANSPORTER"/>
    <property type="match status" value="1"/>
</dbReference>
<dbReference type="EMBL" id="BAUT01000028">
    <property type="protein sequence ID" value="GAE26638.1"/>
    <property type="molecule type" value="Genomic_DNA"/>
</dbReference>
<feature type="transmembrane region" description="Helical" evidence="11">
    <location>
        <begin position="52"/>
        <end position="73"/>
    </location>
</feature>
<dbReference type="SUPFAM" id="SSF111352">
    <property type="entry name" value="Ammonium transporter"/>
    <property type="match status" value="1"/>
</dbReference>
<dbReference type="GO" id="GO:0005886">
    <property type="term" value="C:plasma membrane"/>
    <property type="evidence" value="ECO:0007669"/>
    <property type="project" value="UniProtKB-SubCell"/>
</dbReference>
<proteinExistence type="inferred from homology"/>
<feature type="transmembrane region" description="Helical" evidence="11">
    <location>
        <begin position="122"/>
        <end position="143"/>
    </location>
</feature>
<reference evidence="14" key="1">
    <citation type="journal article" date="2014" name="Genome Announc.">
        <title>Draft Genome Sequences of Three Alkaliphilic Bacillus Strains, Bacillus wakoensis JCM 9140T, Bacillus akibai JCM 9157T, and Bacillus hemicellulosilyticus JCM 9152T.</title>
        <authorList>
            <person name="Yuki M."/>
            <person name="Oshima K."/>
            <person name="Suda W."/>
            <person name="Oshida Y."/>
            <person name="Kitamura K."/>
            <person name="Iida T."/>
            <person name="Hattori M."/>
            <person name="Ohkuma M."/>
        </authorList>
    </citation>
    <scope>NUCLEOTIDE SEQUENCE [LARGE SCALE GENOMIC DNA]</scope>
    <source>
        <strain evidence="14">JCM 9140</strain>
    </source>
</reference>
<dbReference type="GO" id="GO:0004888">
    <property type="term" value="F:transmembrane signaling receptor activity"/>
    <property type="evidence" value="ECO:0007669"/>
    <property type="project" value="InterPro"/>
</dbReference>
<dbReference type="GO" id="GO:0008519">
    <property type="term" value="F:ammonium channel activity"/>
    <property type="evidence" value="ECO:0007669"/>
    <property type="project" value="InterPro"/>
</dbReference>
<dbReference type="PANTHER" id="PTHR11730:SF6">
    <property type="entry name" value="AMMONIUM TRANSPORTER"/>
    <property type="match status" value="1"/>
</dbReference>
<evidence type="ECO:0000256" key="11">
    <source>
        <dbReference type="RuleBase" id="RU362002"/>
    </source>
</evidence>
<dbReference type="InterPro" id="IPR003660">
    <property type="entry name" value="HAMP_dom"/>
</dbReference>
<keyword evidence="3 11" id="KW-0813">Transport</keyword>
<feature type="transmembrane region" description="Helical" evidence="11">
    <location>
        <begin position="265"/>
        <end position="283"/>
    </location>
</feature>
<feature type="transmembrane region" description="Helical" evidence="11">
    <location>
        <begin position="289"/>
        <end position="309"/>
    </location>
</feature>
<dbReference type="InterPro" id="IPR001905">
    <property type="entry name" value="Ammonium_transpt"/>
</dbReference>
<evidence type="ECO:0000256" key="10">
    <source>
        <dbReference type="PROSITE-ProRule" id="PRU00284"/>
    </source>
</evidence>
<dbReference type="NCBIfam" id="TIGR00836">
    <property type="entry name" value="amt"/>
    <property type="match status" value="1"/>
</dbReference>
<dbReference type="InterPro" id="IPR029020">
    <property type="entry name" value="Ammonium/urea_transptr"/>
</dbReference>
<dbReference type="InterPro" id="IPR018047">
    <property type="entry name" value="Ammonium_transpt_CS"/>
</dbReference>
<dbReference type="InterPro" id="IPR004090">
    <property type="entry name" value="Chemotax_Me-accpt_rcpt"/>
</dbReference>
<evidence type="ECO:0000256" key="7">
    <source>
        <dbReference type="ARBA" id="ARBA00023136"/>
    </source>
</evidence>
<feature type="domain" description="HAMP" evidence="13">
    <location>
        <begin position="412"/>
        <end position="455"/>
    </location>
</feature>
<dbReference type="Proteomes" id="UP000018890">
    <property type="component" value="Unassembled WGS sequence"/>
</dbReference>
<evidence type="ECO:0000256" key="6">
    <source>
        <dbReference type="ARBA" id="ARBA00022989"/>
    </source>
</evidence>
<evidence type="ECO:0000256" key="4">
    <source>
        <dbReference type="ARBA" id="ARBA00022475"/>
    </source>
</evidence>
<keyword evidence="15" id="KW-1185">Reference proteome</keyword>
<feature type="transmembrane region" description="Helical" evidence="11">
    <location>
        <begin position="93"/>
        <end position="115"/>
    </location>
</feature>
<evidence type="ECO:0000256" key="1">
    <source>
        <dbReference type="ARBA" id="ARBA00004141"/>
    </source>
</evidence>
<dbReference type="PROSITE" id="PS01219">
    <property type="entry name" value="AMMONIUM_TRANSP"/>
    <property type="match status" value="1"/>
</dbReference>
<protein>
    <recommendedName>
        <fullName evidence="11">Ammonium transporter</fullName>
    </recommendedName>
</protein>
<dbReference type="GO" id="GO:0006935">
    <property type="term" value="P:chemotaxis"/>
    <property type="evidence" value="ECO:0007669"/>
    <property type="project" value="InterPro"/>
</dbReference>
<feature type="transmembrane region" description="Helical" evidence="11">
    <location>
        <begin position="12"/>
        <end position="31"/>
    </location>
</feature>
<dbReference type="SUPFAM" id="SSF58104">
    <property type="entry name" value="Methyl-accepting chemotaxis protein (MCP) signaling domain"/>
    <property type="match status" value="1"/>
</dbReference>
<sequence length="766" mass="83862">MMEALQINMNFVWIFLATILVFIMQAGFTALEAGMTRSKNSINVAMKNIVDILIATLIFSLIGFPLMFGSSIGGYIGFDSFFFNGLDEDPWNWAFLLFQIVFAGTAATIVSGAVAERMKFSGYIIGTVLIVLIIYPIFGHWAWGSLWIEEQSGWLEALGFMDFAGSTVVHSIGAWVALAAAIVIGPRLGKYSSNGDVNTFTGSNAVLATLGLFLLWFGWFGFNAGSTTFADTDIALIALNTQLAAVAGGTFALVRSWLVHKQPKVESILNGILGGLVAITAGVDVMTPLNSLMVGAVGGAIVVFAHLIIERKLKVDDAIGAVSVHGVSGAWGTIAIGLFGQAELLVAGSRLSQILIQSLGVAVAFVWAFGLGYVLYWTINKITPLRVSEEDERAGLNVSEHGEHIAMVESIQAMREIAAAKGDLTTVLPVEPGEDTAELHLAFNTLLTKLNTLIEEVKEESNFVYSTSNNMISLSEQLATSSNKQQDFIQRSQEIFKASQERSIKDSETDEQVLATIQESFSNMEQLGNKFDLIQREIKQMSTLLNRVTSSTKETSKSMSNMYSQMDQISTFSIEIKDIISTIGSITEKINLLSLNARIEAARAGAHGKGFSVVAEEIRHLADQSKESTHKISQILQDNADIINSGQEHLNEFMTKFGFLQDQLETMPESFRIIDDSIDSVNKESNTFISKLDRISKETSQMGENRLRQQEELNELVSTIDEIHSIAAETNALSQSIQKSSVDMRNQSKELRESVKQFKTKPSLVL</sequence>
<keyword evidence="5 11" id="KW-0812">Transmembrane</keyword>
<dbReference type="Pfam" id="PF00909">
    <property type="entry name" value="Ammonium_transp"/>
    <property type="match status" value="1"/>
</dbReference>
<dbReference type="InterPro" id="IPR024041">
    <property type="entry name" value="NH4_transpt_AmtB-like_dom"/>
</dbReference>
<evidence type="ECO:0000256" key="2">
    <source>
        <dbReference type="ARBA" id="ARBA00005887"/>
    </source>
</evidence>
<name>W4Q4J7_9BACI</name>
<dbReference type="PRINTS" id="PR00260">
    <property type="entry name" value="CHEMTRNSDUCR"/>
</dbReference>
<dbReference type="AlphaFoldDB" id="W4Q4J7"/>
<comment type="caution">
    <text evidence="14">The sequence shown here is derived from an EMBL/GenBank/DDBJ whole genome shotgun (WGS) entry which is preliminary data.</text>
</comment>
<dbReference type="GO" id="GO:0007165">
    <property type="term" value="P:signal transduction"/>
    <property type="evidence" value="ECO:0007669"/>
    <property type="project" value="UniProtKB-KW"/>
</dbReference>
<dbReference type="Pfam" id="PF00015">
    <property type="entry name" value="MCPsignal"/>
    <property type="match status" value="1"/>
</dbReference>
<comment type="subcellular location">
    <subcellularLocation>
        <location evidence="11">Cell membrane</location>
        <topology evidence="11">Multi-pass membrane protein</topology>
    </subcellularLocation>
    <subcellularLocation>
        <location evidence="1">Membrane</location>
        <topology evidence="1">Multi-pass membrane protein</topology>
    </subcellularLocation>
</comment>